<feature type="region of interest" description="Disordered" evidence="1">
    <location>
        <begin position="852"/>
        <end position="878"/>
    </location>
</feature>
<dbReference type="InterPro" id="IPR003343">
    <property type="entry name" value="Big_2"/>
</dbReference>
<dbReference type="SMART" id="SM00635">
    <property type="entry name" value="BID_2"/>
    <property type="match status" value="1"/>
</dbReference>
<dbReference type="Pfam" id="PF16640">
    <property type="entry name" value="Big_3_5"/>
    <property type="match status" value="2"/>
</dbReference>
<dbReference type="Proteomes" id="UP000668403">
    <property type="component" value="Unassembled WGS sequence"/>
</dbReference>
<feature type="region of interest" description="Disordered" evidence="1">
    <location>
        <begin position="214"/>
        <end position="275"/>
    </location>
</feature>
<dbReference type="GO" id="GO:0005975">
    <property type="term" value="P:carbohydrate metabolic process"/>
    <property type="evidence" value="ECO:0007669"/>
    <property type="project" value="UniProtKB-ARBA"/>
</dbReference>
<dbReference type="Pfam" id="PF04213">
    <property type="entry name" value="HtaA"/>
    <property type="match status" value="4"/>
</dbReference>
<protein>
    <submittedName>
        <fullName evidence="4">HtaA domain-containing protein</fullName>
    </submittedName>
</protein>
<dbReference type="Gene3D" id="2.60.40.10">
    <property type="entry name" value="Immunoglobulins"/>
    <property type="match status" value="2"/>
</dbReference>
<name>A0A939TL77_9MICO</name>
<dbReference type="InterPro" id="IPR007331">
    <property type="entry name" value="Htaa"/>
</dbReference>
<evidence type="ECO:0000256" key="1">
    <source>
        <dbReference type="SAM" id="MobiDB-lite"/>
    </source>
</evidence>
<keyword evidence="2" id="KW-0812">Transmembrane</keyword>
<dbReference type="AlphaFoldDB" id="A0A939TL77"/>
<feature type="transmembrane region" description="Helical" evidence="2">
    <location>
        <begin position="1199"/>
        <end position="1218"/>
    </location>
</feature>
<dbReference type="InterPro" id="IPR032109">
    <property type="entry name" value="Big_3_5"/>
</dbReference>
<reference evidence="4" key="1">
    <citation type="submission" date="2021-03" db="EMBL/GenBank/DDBJ databases">
        <title>Leucobacter chromiisoli sp. nov., isolated from chromium-containing soil of chemical plant.</title>
        <authorList>
            <person name="Xu Z."/>
        </authorList>
    </citation>
    <scope>NUCLEOTIDE SEQUENCE</scope>
    <source>
        <strain evidence="4">K 70/01</strain>
    </source>
</reference>
<evidence type="ECO:0000259" key="3">
    <source>
        <dbReference type="SMART" id="SM00635"/>
    </source>
</evidence>
<evidence type="ECO:0000313" key="5">
    <source>
        <dbReference type="Proteomes" id="UP000668403"/>
    </source>
</evidence>
<evidence type="ECO:0000256" key="2">
    <source>
        <dbReference type="SAM" id="Phobius"/>
    </source>
</evidence>
<feature type="compositionally biased region" description="Low complexity" evidence="1">
    <location>
        <begin position="214"/>
        <end position="258"/>
    </location>
</feature>
<accession>A0A939TL77</accession>
<dbReference type="EMBL" id="JAGFBF010000006">
    <property type="protein sequence ID" value="MBO2991031.1"/>
    <property type="molecule type" value="Genomic_DNA"/>
</dbReference>
<comment type="caution">
    <text evidence="4">The sequence shown here is derived from an EMBL/GenBank/DDBJ whole genome shotgun (WGS) entry which is preliminary data.</text>
</comment>
<organism evidence="4 5">
    <name type="scientific">Leucobacter tardus</name>
    <dbReference type="NCBI Taxonomy" id="501483"/>
    <lineage>
        <taxon>Bacteria</taxon>
        <taxon>Bacillati</taxon>
        <taxon>Actinomycetota</taxon>
        <taxon>Actinomycetes</taxon>
        <taxon>Micrococcales</taxon>
        <taxon>Microbacteriaceae</taxon>
        <taxon>Leucobacter</taxon>
    </lineage>
</organism>
<gene>
    <name evidence="4" type="ORF">J4H85_13600</name>
</gene>
<dbReference type="InterPro" id="IPR013783">
    <property type="entry name" value="Ig-like_fold"/>
</dbReference>
<keyword evidence="5" id="KW-1185">Reference proteome</keyword>
<keyword evidence="2" id="KW-0472">Membrane</keyword>
<feature type="domain" description="BIG2" evidence="3">
    <location>
        <begin position="576"/>
        <end position="657"/>
    </location>
</feature>
<dbReference type="RefSeq" id="WP_208240737.1">
    <property type="nucleotide sequence ID" value="NZ_BAAAQU010000001.1"/>
</dbReference>
<sequence length="1233" mass="125857">MAAGAAFVSAPTAYAAPTDGTVAGATLDWGVKQSFRSYLFGPIAHGAYELLGNTTASAENLRPAAEHLSWSGGAGTAATDGSTADVSFGAGNGVHFTGHEMTVDGVTAPALDMQFTNPRVEVTSATEGTLYLDVKSRKFEGMTSISQEFFEESNVPFATLNLSAGATADGSAFTWAAVPATLTDEGETAFGGFYEAGEVLDPLTFTLPVDAAGGADGGSADPGDGAADAGDGSSDASDGSADAGDGSSGADDGSSDSGDGSDDAGDGSDGSDGIAETTTTVTAAQAQIEVGEPLRIRANVAPREAAGSVQFLFGTGNLGSSVEVANGSAALSTDALPVGAHQITAAFTPRDPQAFRASVSAADEVVVTEREDAPIETTVDAAQLDWGVKASFRSYVQGPVAKGAFVLLGATTSDSENMRPADRQFKWSAGSGKGMSDGSTLDTTFGLDDGVHFTGHRMAVDGRTAPALDMRFTKPRVEITSPGEGTLYLDVRSREFAGMTSISDNFFEQQNVPFATLTLDGPDVDGSTYTWSDAPATLTAEGARAFGGFYDPGVELDPVTLTAELGDSAGPAPSPKATQTTLSASRASIVEGNEVTLTATVAPADARGRVQFTSNGSSLGTAELKGGKASVRVSGLQAGDHMLTATFVPTDSRAYRSSQGTTKVTVDTKSSGSIGTMSWGVKESFLKYVTGPIAHGTVSARDGASQRAQGEPFVFRQVSNEHWNAATNRGTVEYSGAVQFKGHQMDGGHALNLTFLNPRIKVTSATKAQLIFDVTGLKFEGMDAVGGKLNLKNVVVASLKLDSGARFGSSVTWSDAAATLTEKGAEAFGGFYEAGTALDPITFTVGDNDPNVKKAVASDPKAPNPSQKRAEPRAVGTAGGAAGAGSLKWGVSQYFADYTSKKSGSGCPTPSRHCAGGTIETSGVGGGWLFPQAEGSNWDQRSQTGTVKFSGVVSFKGYGMTMFQVANPSITVNSASSATLNTGNTTSYGKASYALDLSGASKSVGPNGEVTWSNVPVSGSLMGLNSSQSIGFDNLTFTVGDPSRVSYGATQDGDDGKQYTAAATPPTTEGLEVLTPADKVREGGRIEAQAAGFEPEDDGVLVVLYTDPVDGEPMVLDDEASADENGLVTWSGTLPKEGTGDHVLTFQGSTDAGAKIEILEPDERASADTVAAVTAAGGAGGGGGIGDLIRAGGMAPWEWWASAGALLAIAACTSLLVVRQRRELAAAPQVQLA</sequence>
<keyword evidence="2" id="KW-1133">Transmembrane helix</keyword>
<evidence type="ECO:0000313" key="4">
    <source>
        <dbReference type="EMBL" id="MBO2991031.1"/>
    </source>
</evidence>
<proteinExistence type="predicted"/>